<dbReference type="EMBL" id="CAGA01000041">
    <property type="protein sequence ID" value="CCE32406.1"/>
    <property type="molecule type" value="Genomic_DNA"/>
</dbReference>
<keyword evidence="3" id="KW-1185">Reference proteome</keyword>
<accession>M1W343</accession>
<dbReference type="PANTHER" id="PTHR43591">
    <property type="entry name" value="METHYLTRANSFERASE"/>
    <property type="match status" value="1"/>
</dbReference>
<dbReference type="AlphaFoldDB" id="M1W343"/>
<comment type="caution">
    <text evidence="2">The sequence shown here is derived from an EMBL/GenBank/DDBJ whole genome shotgun (WGS) entry which is preliminary data.</text>
</comment>
<reference evidence="2 3" key="1">
    <citation type="journal article" date="2013" name="PLoS Genet.">
        <title>Plant-symbiotic fungi as chemical engineers: Multi-genome analysis of the Clavicipitaceae reveals dynamics of alkaloid loci.</title>
        <authorList>
            <person name="Schardl C.L."/>
            <person name="Young C.A."/>
            <person name="Hesse U."/>
            <person name="Amyotte S.G."/>
            <person name="Andreeva K."/>
            <person name="Calie P.J."/>
            <person name="Fleetwood D.J."/>
            <person name="Haws D.C."/>
            <person name="Moore N."/>
            <person name="Oeser B."/>
            <person name="Panaccione D.G."/>
            <person name="Schweri K.K."/>
            <person name="Voisey C.R."/>
            <person name="Farman M.L."/>
            <person name="Jaromczyk J.W."/>
            <person name="Roe B.A."/>
            <person name="O'Sullivan D.M."/>
            <person name="Scott B."/>
            <person name="Tudzynski P."/>
            <person name="An Z."/>
            <person name="Arnaoudova E.G."/>
            <person name="Bullock C.T."/>
            <person name="Charlton N.D."/>
            <person name="Chen L."/>
            <person name="Cox M."/>
            <person name="Dinkins R.D."/>
            <person name="Florea S."/>
            <person name="Glenn A.E."/>
            <person name="Gordon A."/>
            <person name="Gueldener U."/>
            <person name="Harris D.R."/>
            <person name="Hollin W."/>
            <person name="Jaromczyk J."/>
            <person name="Johnson R.D."/>
            <person name="Khan A.K."/>
            <person name="Leistner E."/>
            <person name="Leuchtmann A."/>
            <person name="Li C."/>
            <person name="Liu J."/>
            <person name="Liu J."/>
            <person name="Liu M."/>
            <person name="Mace W."/>
            <person name="Machado C."/>
            <person name="Nagabhyru P."/>
            <person name="Pan J."/>
            <person name="Schmid J."/>
            <person name="Sugawara K."/>
            <person name="Steiner U."/>
            <person name="Takach J.E."/>
            <person name="Tanaka E."/>
            <person name="Webb J.S."/>
            <person name="Wilson E.V."/>
            <person name="Wiseman J.L."/>
            <person name="Yoshida R."/>
            <person name="Zeng Z."/>
        </authorList>
    </citation>
    <scope>NUCLEOTIDE SEQUENCE [LARGE SCALE GENOMIC DNA]</scope>
    <source>
        <strain evidence="2 3">20.1</strain>
    </source>
</reference>
<comment type="similarity">
    <text evidence="1">Belongs to the methyltransferase superfamily. LaeA methyltransferase family.</text>
</comment>
<dbReference type="CDD" id="cd02440">
    <property type="entry name" value="AdoMet_MTases"/>
    <property type="match status" value="1"/>
</dbReference>
<dbReference type="Proteomes" id="UP000016801">
    <property type="component" value="Unassembled WGS sequence"/>
</dbReference>
<dbReference type="PANTHER" id="PTHR43591:SF10">
    <property type="entry name" value="ABC TRANSMEMBRANE TYPE-1 DOMAIN-CONTAINING PROTEIN-RELATED"/>
    <property type="match status" value="1"/>
</dbReference>
<dbReference type="Gene3D" id="3.40.50.150">
    <property type="entry name" value="Vaccinia Virus protein VP39"/>
    <property type="match status" value="1"/>
</dbReference>
<gene>
    <name evidence="2" type="ORF">CPUR_06266</name>
</gene>
<sequence length="362" mass="41117">MSSTQANEHNPPHAGDDLIAAEDVPVNDQNDTDSVFSEEFVHLTILASTAVFSKFVTIHRSQSSTTSISSSILEYRRIHGRTYHSDKFTTNYFLPNDERQLESAELSHHSLTILFDDHLFLAPLEKDKIHRVLDVGTGSGIWAIEFADRFPNTSVIGTDLSPCQPQWVPPNVLFEIDDAALEWTWNNNHFDFIHIRYILGGIEDWTALLKEAYRCCAPGGWVESAELDVEFRSDDGSTDLEPVLASAGDLFREGGKILNRPFFLQEIQQKAFDDAGFIEKRVVKYKVPVGPWAKDPKLAEVGRFFGEATVNDLQGYTQMLWQSLQKPADEYHVWLATMRKAIRNPKVHSYMIVHVEYGRKSE</sequence>
<evidence type="ECO:0008006" key="4">
    <source>
        <dbReference type="Google" id="ProtNLM"/>
    </source>
</evidence>
<proteinExistence type="inferred from homology"/>
<dbReference type="GO" id="GO:0008168">
    <property type="term" value="F:methyltransferase activity"/>
    <property type="evidence" value="ECO:0007669"/>
    <property type="project" value="TreeGrafter"/>
</dbReference>
<evidence type="ECO:0000313" key="3">
    <source>
        <dbReference type="Proteomes" id="UP000016801"/>
    </source>
</evidence>
<dbReference type="HOGENOM" id="CLU_010595_0_2_1"/>
<evidence type="ECO:0000256" key="1">
    <source>
        <dbReference type="ARBA" id="ARBA00038158"/>
    </source>
</evidence>
<dbReference type="InterPro" id="IPR029063">
    <property type="entry name" value="SAM-dependent_MTases_sf"/>
</dbReference>
<dbReference type="SUPFAM" id="SSF53335">
    <property type="entry name" value="S-adenosyl-L-methionine-dependent methyltransferases"/>
    <property type="match status" value="1"/>
</dbReference>
<evidence type="ECO:0000313" key="2">
    <source>
        <dbReference type="EMBL" id="CCE32406.1"/>
    </source>
</evidence>
<dbReference type="OrthoDB" id="2013972at2759"/>
<dbReference type="Pfam" id="PF13489">
    <property type="entry name" value="Methyltransf_23"/>
    <property type="match status" value="1"/>
</dbReference>
<dbReference type="STRING" id="1111077.M1W343"/>
<dbReference type="VEuPathDB" id="FungiDB:CPUR_06266"/>
<dbReference type="eggNOG" id="ENOG502S8W5">
    <property type="taxonomic scope" value="Eukaryota"/>
</dbReference>
<name>M1W343_CLAP2</name>
<organism evidence="2 3">
    <name type="scientific">Claviceps purpurea (strain 20.1)</name>
    <name type="common">Ergot fungus</name>
    <name type="synonym">Sphacelia segetum</name>
    <dbReference type="NCBI Taxonomy" id="1111077"/>
    <lineage>
        <taxon>Eukaryota</taxon>
        <taxon>Fungi</taxon>
        <taxon>Dikarya</taxon>
        <taxon>Ascomycota</taxon>
        <taxon>Pezizomycotina</taxon>
        <taxon>Sordariomycetes</taxon>
        <taxon>Hypocreomycetidae</taxon>
        <taxon>Hypocreales</taxon>
        <taxon>Clavicipitaceae</taxon>
        <taxon>Claviceps</taxon>
    </lineage>
</organism>
<protein>
    <recommendedName>
        <fullName evidence="4">TAM domain methyltransferase</fullName>
    </recommendedName>
</protein>